<protein>
    <submittedName>
        <fullName evidence="1">Uncharacterized protein</fullName>
    </submittedName>
</protein>
<dbReference type="KEGG" id="ehn:H9Q80_13295"/>
<dbReference type="EMBL" id="CP060636">
    <property type="protein sequence ID" value="QNM11231.1"/>
    <property type="molecule type" value="Genomic_DNA"/>
</dbReference>
<evidence type="ECO:0000313" key="2">
    <source>
        <dbReference type="Proteomes" id="UP000515856"/>
    </source>
</evidence>
<dbReference type="RefSeq" id="WP_117451700.1">
    <property type="nucleotide sequence ID" value="NZ_CP060636.1"/>
</dbReference>
<name>A0A7G9GK99_9FIRM</name>
<proteinExistence type="predicted"/>
<dbReference type="AlphaFoldDB" id="A0A7G9GK99"/>
<gene>
    <name evidence="1" type="ORF">H9Q80_13295</name>
</gene>
<dbReference type="Proteomes" id="UP000515856">
    <property type="component" value="Chromosome"/>
</dbReference>
<reference evidence="1 2" key="1">
    <citation type="submission" date="2020-08" db="EMBL/GenBank/DDBJ databases">
        <authorList>
            <person name="Liu C."/>
            <person name="Sun Q."/>
        </authorList>
    </citation>
    <scope>NUCLEOTIDE SEQUENCE [LARGE SCALE GENOMIC DNA]</scope>
    <source>
        <strain evidence="1 2">NSJ-61</strain>
    </source>
</reference>
<accession>A0A7G9GK99</accession>
<keyword evidence="2" id="KW-1185">Reference proteome</keyword>
<sequence>MKHVMYGIEVADVNDFGGWIGYEPVCDELAEVLNGHVYLFFQNEYHIRQFAEGRKFVINVKDDSFGKKIEKARIIKAIVEIGTPLSMNGYEVSAPSYARNVIKPLSRKTGFIPEKEIYTFADKEYAEMKTDFNYIADLMKRTSIEDVNSLIGATSFVNKNLTYHYPHYFLIGLDQVNILDNDYQIA</sequence>
<evidence type="ECO:0000313" key="1">
    <source>
        <dbReference type="EMBL" id="QNM11231.1"/>
    </source>
</evidence>
<organism evidence="1 2">
    <name type="scientific">[Eubacterium] hominis</name>
    <dbReference type="NCBI Taxonomy" id="2764325"/>
    <lineage>
        <taxon>Bacteria</taxon>
        <taxon>Bacillati</taxon>
        <taxon>Bacillota</taxon>
        <taxon>Erysipelotrichia</taxon>
        <taxon>Erysipelotrichales</taxon>
        <taxon>Erysipelotrichaceae</taxon>
        <taxon>Amedibacillus</taxon>
    </lineage>
</organism>